<gene>
    <name evidence="2" type="ORF">DB31_1580</name>
</gene>
<dbReference type="GO" id="GO:0003677">
    <property type="term" value="F:DNA binding"/>
    <property type="evidence" value="ECO:0007669"/>
    <property type="project" value="InterPro"/>
</dbReference>
<proteinExistence type="predicted"/>
<dbReference type="STRING" id="394096.DB31_1580"/>
<evidence type="ECO:0000313" key="3">
    <source>
        <dbReference type="Proteomes" id="UP000028725"/>
    </source>
</evidence>
<dbReference type="Proteomes" id="UP000028725">
    <property type="component" value="Unassembled WGS sequence"/>
</dbReference>
<protein>
    <submittedName>
        <fullName evidence="2">Uncharacterized protein</fullName>
    </submittedName>
</protein>
<keyword evidence="1" id="KW-0233">DNA recombination</keyword>
<accession>A0A085WCQ1</accession>
<dbReference type="SUPFAM" id="SSF56349">
    <property type="entry name" value="DNA breaking-rejoining enzymes"/>
    <property type="match status" value="1"/>
</dbReference>
<organism evidence="2 3">
    <name type="scientific">Hyalangium minutum</name>
    <dbReference type="NCBI Taxonomy" id="394096"/>
    <lineage>
        <taxon>Bacteria</taxon>
        <taxon>Pseudomonadati</taxon>
        <taxon>Myxococcota</taxon>
        <taxon>Myxococcia</taxon>
        <taxon>Myxococcales</taxon>
        <taxon>Cystobacterineae</taxon>
        <taxon>Archangiaceae</taxon>
        <taxon>Hyalangium</taxon>
    </lineage>
</organism>
<dbReference type="EMBL" id="JMCB01000012">
    <property type="protein sequence ID" value="KFE65464.1"/>
    <property type="molecule type" value="Genomic_DNA"/>
</dbReference>
<name>A0A085WCQ1_9BACT</name>
<keyword evidence="3" id="KW-1185">Reference proteome</keyword>
<evidence type="ECO:0000313" key="2">
    <source>
        <dbReference type="EMBL" id="KFE65464.1"/>
    </source>
</evidence>
<comment type="caution">
    <text evidence="2">The sequence shown here is derived from an EMBL/GenBank/DDBJ whole genome shotgun (WGS) entry which is preliminary data.</text>
</comment>
<dbReference type="AlphaFoldDB" id="A0A085WCQ1"/>
<dbReference type="Gene3D" id="1.10.443.10">
    <property type="entry name" value="Intergrase catalytic core"/>
    <property type="match status" value="1"/>
</dbReference>
<dbReference type="GO" id="GO:0015074">
    <property type="term" value="P:DNA integration"/>
    <property type="evidence" value="ECO:0007669"/>
    <property type="project" value="InterPro"/>
</dbReference>
<reference evidence="2 3" key="1">
    <citation type="submission" date="2014-04" db="EMBL/GenBank/DDBJ databases">
        <title>Genome assembly of Hyalangium minutum DSM 14724.</title>
        <authorList>
            <person name="Sharma G."/>
            <person name="Subramanian S."/>
        </authorList>
    </citation>
    <scope>NUCLEOTIDE SEQUENCE [LARGE SCALE GENOMIC DNA]</scope>
    <source>
        <strain evidence="2 3">DSM 14724</strain>
    </source>
</reference>
<evidence type="ECO:0000256" key="1">
    <source>
        <dbReference type="ARBA" id="ARBA00023172"/>
    </source>
</evidence>
<dbReference type="InterPro" id="IPR013762">
    <property type="entry name" value="Integrase-like_cat_sf"/>
</dbReference>
<sequence length="104" mass="12057">MSPQDFPKRVRGVDGGDAWHVYRHTFAVLHYKAVLDGTMEKEDLHQMLRHKQPSTTYTYLNAFNVELKGTSKGVEESWRIQEQLQEQAIREHSGRGLSRKDSSE</sequence>
<dbReference type="InterPro" id="IPR011010">
    <property type="entry name" value="DNA_brk_join_enz"/>
</dbReference>
<dbReference type="GO" id="GO:0006310">
    <property type="term" value="P:DNA recombination"/>
    <property type="evidence" value="ECO:0007669"/>
    <property type="project" value="UniProtKB-KW"/>
</dbReference>